<accession>A0AAV7QZH0</accession>
<reference evidence="2" key="1">
    <citation type="journal article" date="2022" name="bioRxiv">
        <title>Sequencing and chromosome-scale assembly of the giantPleurodeles waltlgenome.</title>
        <authorList>
            <person name="Brown T."/>
            <person name="Elewa A."/>
            <person name="Iarovenko S."/>
            <person name="Subramanian E."/>
            <person name="Araus A.J."/>
            <person name="Petzold A."/>
            <person name="Susuki M."/>
            <person name="Suzuki K.-i.T."/>
            <person name="Hayashi T."/>
            <person name="Toyoda A."/>
            <person name="Oliveira C."/>
            <person name="Osipova E."/>
            <person name="Leigh N.D."/>
            <person name="Simon A."/>
            <person name="Yun M.H."/>
        </authorList>
    </citation>
    <scope>NUCLEOTIDE SEQUENCE</scope>
    <source>
        <strain evidence="2">20211129_DDA</strain>
        <tissue evidence="2">Liver</tissue>
    </source>
</reference>
<dbReference type="EMBL" id="JANPWB010000010">
    <property type="protein sequence ID" value="KAJ1145395.1"/>
    <property type="molecule type" value="Genomic_DNA"/>
</dbReference>
<gene>
    <name evidence="2" type="ORF">NDU88_011682</name>
</gene>
<keyword evidence="3" id="KW-1185">Reference proteome</keyword>
<name>A0AAV7QZH0_PLEWA</name>
<feature type="region of interest" description="Disordered" evidence="1">
    <location>
        <begin position="234"/>
        <end position="268"/>
    </location>
</feature>
<dbReference type="AlphaFoldDB" id="A0AAV7QZH0"/>
<feature type="compositionally biased region" description="Basic and acidic residues" evidence="1">
    <location>
        <begin position="69"/>
        <end position="78"/>
    </location>
</feature>
<evidence type="ECO:0000313" key="2">
    <source>
        <dbReference type="EMBL" id="KAJ1145395.1"/>
    </source>
</evidence>
<evidence type="ECO:0000313" key="3">
    <source>
        <dbReference type="Proteomes" id="UP001066276"/>
    </source>
</evidence>
<protein>
    <submittedName>
        <fullName evidence="2">Uncharacterized protein</fullName>
    </submittedName>
</protein>
<feature type="compositionally biased region" description="Polar residues" evidence="1">
    <location>
        <begin position="1"/>
        <end position="26"/>
    </location>
</feature>
<dbReference type="Proteomes" id="UP001066276">
    <property type="component" value="Chromosome 6"/>
</dbReference>
<evidence type="ECO:0000256" key="1">
    <source>
        <dbReference type="SAM" id="MobiDB-lite"/>
    </source>
</evidence>
<feature type="region of interest" description="Disordered" evidence="1">
    <location>
        <begin position="1"/>
        <end position="105"/>
    </location>
</feature>
<comment type="caution">
    <text evidence="2">The sequence shown here is derived from an EMBL/GenBank/DDBJ whole genome shotgun (WGS) entry which is preliminary data.</text>
</comment>
<organism evidence="2 3">
    <name type="scientific">Pleurodeles waltl</name>
    <name type="common">Iberian ribbed newt</name>
    <dbReference type="NCBI Taxonomy" id="8319"/>
    <lineage>
        <taxon>Eukaryota</taxon>
        <taxon>Metazoa</taxon>
        <taxon>Chordata</taxon>
        <taxon>Craniata</taxon>
        <taxon>Vertebrata</taxon>
        <taxon>Euteleostomi</taxon>
        <taxon>Amphibia</taxon>
        <taxon>Batrachia</taxon>
        <taxon>Caudata</taxon>
        <taxon>Salamandroidea</taxon>
        <taxon>Salamandridae</taxon>
        <taxon>Pleurodelinae</taxon>
        <taxon>Pleurodeles</taxon>
    </lineage>
</organism>
<feature type="region of interest" description="Disordered" evidence="1">
    <location>
        <begin position="129"/>
        <end position="208"/>
    </location>
</feature>
<feature type="compositionally biased region" description="Basic residues" evidence="1">
    <location>
        <begin position="197"/>
        <end position="207"/>
    </location>
</feature>
<sequence>MERSQSNGLRNQYPSLGSPSRSTGPLASTRVARPTAEHSKEPISPLGVSQYTLAPVQAERTCTTVGRVAPRESPHPQERGPPLSRALSETPQSQPGLPPPGLRYLSPAISPRIRLGAPVSTALVLQGKLTSPPWHQPGGGTRNTRAAESQGAPQGHEGCGLTKPPIGPQALPAPSLHARRERFRVSTSARLSACARGRGHRQARPRRSALQLRQYTRSRGARSVSGVLLEECLGPLPPAPPTEEKKRINGPGPGRASHSDGHLARRPGHAPGVLLVVPEKRYSSLGCSPDLPYLSPSGTYILKNKSSAQL</sequence>
<proteinExistence type="predicted"/>